<feature type="binding site" evidence="10">
    <location>
        <begin position="248"/>
        <end position="249"/>
    </location>
    <ligand>
        <name>GMP</name>
        <dbReference type="ChEBI" id="CHEBI:58115"/>
    </ligand>
</feature>
<feature type="binding site" evidence="11">
    <location>
        <position position="149"/>
    </location>
    <ligand>
        <name>Mn(2+)</name>
        <dbReference type="ChEBI" id="CHEBI:29035"/>
        <label>1</label>
    </ligand>
</feature>
<name>A0A2L0EUN2_SORCE</name>
<dbReference type="AlphaFoldDB" id="A0A2L0EUN2"/>
<dbReference type="GO" id="GO:0170057">
    <property type="term" value="F:RNA ligase (GTP) activity"/>
    <property type="evidence" value="ECO:0007669"/>
    <property type="project" value="UniProtKB-EC"/>
</dbReference>
<dbReference type="GO" id="GO:0042245">
    <property type="term" value="P:RNA repair"/>
    <property type="evidence" value="ECO:0007669"/>
    <property type="project" value="UniProtKB-KW"/>
</dbReference>
<reference evidence="12 13" key="1">
    <citation type="submission" date="2015-09" db="EMBL/GenBank/DDBJ databases">
        <title>Sorangium comparison.</title>
        <authorList>
            <person name="Zaburannyi N."/>
            <person name="Bunk B."/>
            <person name="Overmann J."/>
            <person name="Mueller R."/>
        </authorList>
    </citation>
    <scope>NUCLEOTIDE SEQUENCE [LARGE SCALE GENOMIC DNA]</scope>
    <source>
        <strain evidence="12 13">So ce26</strain>
    </source>
</reference>
<dbReference type="GO" id="GO:0006281">
    <property type="term" value="P:DNA repair"/>
    <property type="evidence" value="ECO:0007669"/>
    <property type="project" value="TreeGrafter"/>
</dbReference>
<dbReference type="RefSeq" id="WP_104981747.1">
    <property type="nucleotide sequence ID" value="NZ_CP012673.1"/>
</dbReference>
<dbReference type="Pfam" id="PF01139">
    <property type="entry name" value="RtcB"/>
    <property type="match status" value="2"/>
</dbReference>
<dbReference type="PANTHER" id="PTHR43749">
    <property type="entry name" value="RNA-SPLICING LIGASE RTCB"/>
    <property type="match status" value="1"/>
</dbReference>
<dbReference type="OrthoDB" id="9802323at2"/>
<evidence type="ECO:0000313" key="13">
    <source>
        <dbReference type="Proteomes" id="UP000238348"/>
    </source>
</evidence>
<evidence type="ECO:0000256" key="8">
    <source>
        <dbReference type="ARBA" id="ARBA00047746"/>
    </source>
</evidence>
<evidence type="ECO:0000256" key="5">
    <source>
        <dbReference type="ARBA" id="ARBA00022800"/>
    </source>
</evidence>
<evidence type="ECO:0000256" key="7">
    <source>
        <dbReference type="ARBA" id="ARBA00023211"/>
    </source>
</evidence>
<feature type="binding site" evidence="10">
    <location>
        <begin position="280"/>
        <end position="283"/>
    </location>
    <ligand>
        <name>GMP</name>
        <dbReference type="ChEBI" id="CHEBI:58115"/>
    </ligand>
</feature>
<dbReference type="Gene3D" id="3.90.1860.10">
    <property type="entry name" value="tRNA-splicing ligase RtcB"/>
    <property type="match status" value="1"/>
</dbReference>
<feature type="binding site" evidence="10">
    <location>
        <begin position="148"/>
        <end position="152"/>
    </location>
    <ligand>
        <name>GMP</name>
        <dbReference type="ChEBI" id="CHEBI:58115"/>
    </ligand>
</feature>
<comment type="cofactor">
    <cofactor evidence="11">
        <name>Mn(2+)</name>
        <dbReference type="ChEBI" id="CHEBI:29035"/>
    </cofactor>
    <text evidence="11">Binds 2 manganese ions per subunit.</text>
</comment>
<evidence type="ECO:0000256" key="9">
    <source>
        <dbReference type="PIRSR" id="PIRSR601233-1"/>
    </source>
</evidence>
<feature type="binding site" evidence="10">
    <location>
        <position position="287"/>
    </location>
    <ligand>
        <name>GMP</name>
        <dbReference type="ChEBI" id="CHEBI:58115"/>
    </ligand>
</feature>
<dbReference type="GO" id="GO:0006396">
    <property type="term" value="P:RNA processing"/>
    <property type="evidence" value="ECO:0007669"/>
    <property type="project" value="InterPro"/>
</dbReference>
<dbReference type="GO" id="GO:0005525">
    <property type="term" value="F:GTP binding"/>
    <property type="evidence" value="ECO:0007669"/>
    <property type="project" value="UniProtKB-KW"/>
</dbReference>
<feature type="binding site" evidence="10">
    <location>
        <begin position="304"/>
        <end position="307"/>
    </location>
    <ligand>
        <name>GMP</name>
        <dbReference type="ChEBI" id="CHEBI:58115"/>
    </ligand>
</feature>
<evidence type="ECO:0000256" key="4">
    <source>
        <dbReference type="ARBA" id="ARBA00022741"/>
    </source>
</evidence>
<dbReference type="Proteomes" id="UP000238348">
    <property type="component" value="Chromosome"/>
</dbReference>
<evidence type="ECO:0000256" key="3">
    <source>
        <dbReference type="ARBA" id="ARBA00022723"/>
    </source>
</evidence>
<feature type="binding site" evidence="11">
    <location>
        <position position="166"/>
    </location>
    <ligand>
        <name>Mn(2+)</name>
        <dbReference type="ChEBI" id="CHEBI:29035"/>
        <label>2</label>
    </ligand>
</feature>
<evidence type="ECO:0000256" key="1">
    <source>
        <dbReference type="ARBA" id="ARBA00012726"/>
    </source>
</evidence>
<feature type="binding site" evidence="11">
    <location>
        <position position="248"/>
    </location>
    <ligand>
        <name>Mn(2+)</name>
        <dbReference type="ChEBI" id="CHEBI:29035"/>
        <label>2</label>
    </ligand>
</feature>
<evidence type="ECO:0000256" key="11">
    <source>
        <dbReference type="PIRSR" id="PIRSR601233-3"/>
    </source>
</evidence>
<dbReference type="EC" id="6.5.1.8" evidence="1"/>
<feature type="binding site" evidence="10">
    <location>
        <position position="376"/>
    </location>
    <ligand>
        <name>GMP</name>
        <dbReference type="ChEBI" id="CHEBI:58115"/>
    </ligand>
</feature>
<keyword evidence="3 11" id="KW-0479">Metal-binding</keyword>
<gene>
    <name evidence="12" type="primary">rtcB</name>
    <name evidence="12" type="ORF">SOCE26_044500</name>
</gene>
<comment type="catalytic activity">
    <reaction evidence="8">
        <text>a 3'-end 3'-phospho-ribonucleotide-RNA + a 5'-end dephospho-ribonucleoside-RNA + GTP = a ribonucleotidyl-ribonucleotide-RNA + GMP + diphosphate</text>
        <dbReference type="Rhea" id="RHEA:68076"/>
        <dbReference type="Rhea" id="RHEA-COMP:10463"/>
        <dbReference type="Rhea" id="RHEA-COMP:13936"/>
        <dbReference type="Rhea" id="RHEA-COMP:17355"/>
        <dbReference type="ChEBI" id="CHEBI:33019"/>
        <dbReference type="ChEBI" id="CHEBI:37565"/>
        <dbReference type="ChEBI" id="CHEBI:58115"/>
        <dbReference type="ChEBI" id="CHEBI:83062"/>
        <dbReference type="ChEBI" id="CHEBI:138284"/>
        <dbReference type="ChEBI" id="CHEBI:173118"/>
        <dbReference type="EC" id="6.5.1.8"/>
    </reaction>
</comment>
<proteinExistence type="predicted"/>
<dbReference type="GO" id="GO:0003909">
    <property type="term" value="F:DNA ligase activity"/>
    <property type="evidence" value="ECO:0007669"/>
    <property type="project" value="TreeGrafter"/>
</dbReference>
<keyword evidence="2" id="KW-0436">Ligase</keyword>
<organism evidence="12 13">
    <name type="scientific">Sorangium cellulosum</name>
    <name type="common">Polyangium cellulosum</name>
    <dbReference type="NCBI Taxonomy" id="56"/>
    <lineage>
        <taxon>Bacteria</taxon>
        <taxon>Pseudomonadati</taxon>
        <taxon>Myxococcota</taxon>
        <taxon>Polyangia</taxon>
        <taxon>Polyangiales</taxon>
        <taxon>Polyangiaceae</taxon>
        <taxon>Sorangium</taxon>
    </lineage>
</organism>
<dbReference type="InterPro" id="IPR001233">
    <property type="entry name" value="RtcB"/>
</dbReference>
<dbReference type="EMBL" id="CP012673">
    <property type="protein sequence ID" value="AUX43010.1"/>
    <property type="molecule type" value="Genomic_DNA"/>
</dbReference>
<feature type="active site" description="GMP-histidine intermediate" evidence="9">
    <location>
        <position position="304"/>
    </location>
</feature>
<keyword evidence="5" id="KW-0692">RNA repair</keyword>
<keyword evidence="4 10" id="KW-0547">Nucleotide-binding</keyword>
<evidence type="ECO:0000256" key="2">
    <source>
        <dbReference type="ARBA" id="ARBA00022598"/>
    </source>
</evidence>
<evidence type="ECO:0000256" key="10">
    <source>
        <dbReference type="PIRSR" id="PIRSR601233-2"/>
    </source>
</evidence>
<dbReference type="GO" id="GO:0030145">
    <property type="term" value="F:manganese ion binding"/>
    <property type="evidence" value="ECO:0007669"/>
    <property type="project" value="TreeGrafter"/>
</dbReference>
<evidence type="ECO:0000256" key="6">
    <source>
        <dbReference type="ARBA" id="ARBA00023134"/>
    </source>
</evidence>
<keyword evidence="7 11" id="KW-0464">Manganese</keyword>
<dbReference type="InterPro" id="IPR052915">
    <property type="entry name" value="RtcB-like"/>
</dbReference>
<protein>
    <recommendedName>
        <fullName evidence="1">3'-phosphate/5'-hydroxy nucleic acid ligase</fullName>
        <ecNumber evidence="1">6.5.1.8</ecNumber>
    </recommendedName>
</protein>
<evidence type="ECO:0000313" key="12">
    <source>
        <dbReference type="EMBL" id="AUX43010.1"/>
    </source>
</evidence>
<keyword evidence="6 10" id="KW-0342">GTP-binding</keyword>
<accession>A0A2L0EUN2</accession>
<feature type="binding site" evidence="11">
    <location>
        <position position="68"/>
    </location>
    <ligand>
        <name>Mn(2+)</name>
        <dbReference type="ChEBI" id="CHEBI:29035"/>
        <label>1</label>
    </ligand>
</feature>
<dbReference type="InterPro" id="IPR036025">
    <property type="entry name" value="RtcB-like_sf"/>
</dbReference>
<sequence>MSARVATWLPDGASAEARAVLARVARLAQTEDVAHVAVMPDAHVADDVCVGTVTATSRRLLPAAVGGDIGCGMVAVRLRADADLLADRDRAARLLAGLYRRIPHLMHPSASAPPLPDELLAARLGAPALEGMKRREGRTELGTLGRGNHFLEVQRDDEGALWLLLHSGSRAMGPAIRQHHEAPASRDPSGIRFLDADSGAGRVYLDDVAWAAAYARASRARMVAEAEALFAELFGVEVDASSRIEIDHNHVRREEHGGRALWVHRKGAMGLREGALGVVPGSMGSPSFHVAGRGAEGALGSSAHGAGRALPRGEARRRIGARQLMREAEGVWFDHRLADRLRDEAPSAYKDIGAVMRAQRDLVRVVRRLSPVLVYKAA</sequence>
<dbReference type="SUPFAM" id="SSF103365">
    <property type="entry name" value="Hypothetical protein PH1602"/>
    <property type="match status" value="1"/>
</dbReference>
<dbReference type="PANTHER" id="PTHR43749:SF2">
    <property type="entry name" value="RNA-SPLICING LIGASE RTCB"/>
    <property type="match status" value="1"/>
</dbReference>